<protein>
    <recommendedName>
        <fullName evidence="5 7">Actin-related protein 2/3 complex subunit 5</fullName>
    </recommendedName>
</protein>
<comment type="subcellular location">
    <subcellularLocation>
        <location evidence="1">Cytoplasm</location>
        <location evidence="1">Cytoskeleton</location>
    </subcellularLocation>
</comment>
<proteinExistence type="inferred from homology"/>
<evidence type="ECO:0000256" key="4">
    <source>
        <dbReference type="ARBA" id="ARBA00023212"/>
    </source>
</evidence>
<dbReference type="EMBL" id="KZ987848">
    <property type="protein sequence ID" value="RKP14345.1"/>
    <property type="molecule type" value="Genomic_DNA"/>
</dbReference>
<comment type="function">
    <text evidence="7">Functions as component of the Arp2/3 complex which is involved in regulation of actin polymerization and together with an activating nucleation-promoting factor (NPF) mediates the formation of branched actin networks. Arp2/3 complex plays a critical role in the control of cell morphogenesis via the modulation of cell polarity development.</text>
</comment>
<evidence type="ECO:0000256" key="5">
    <source>
        <dbReference type="ARBA" id="ARBA00040214"/>
    </source>
</evidence>
<dbReference type="InterPro" id="IPR036743">
    <property type="entry name" value="ARPC5_sf"/>
</dbReference>
<organism evidence="8 9">
    <name type="scientific">Piptocephalis cylindrospora</name>
    <dbReference type="NCBI Taxonomy" id="1907219"/>
    <lineage>
        <taxon>Eukaryota</taxon>
        <taxon>Fungi</taxon>
        <taxon>Fungi incertae sedis</taxon>
        <taxon>Zoopagomycota</taxon>
        <taxon>Zoopagomycotina</taxon>
        <taxon>Zoopagomycetes</taxon>
        <taxon>Zoopagales</taxon>
        <taxon>Piptocephalidaceae</taxon>
        <taxon>Piptocephalis</taxon>
    </lineage>
</organism>
<keyword evidence="4 7" id="KW-0206">Cytoskeleton</keyword>
<keyword evidence="9" id="KW-1185">Reference proteome</keyword>
<evidence type="ECO:0000256" key="7">
    <source>
        <dbReference type="RuleBase" id="RU004301"/>
    </source>
</evidence>
<comment type="similarity">
    <text evidence="2 7">Belongs to the ARPC5 family.</text>
</comment>
<evidence type="ECO:0000313" key="9">
    <source>
        <dbReference type="Proteomes" id="UP000267251"/>
    </source>
</evidence>
<dbReference type="FunFam" id="1.25.40.190:FF:000003">
    <property type="entry name" value="Actin-related protein 2/3 complex subunit 5"/>
    <property type="match status" value="1"/>
</dbReference>
<keyword evidence="3" id="KW-0963">Cytoplasm</keyword>
<evidence type="ECO:0000256" key="3">
    <source>
        <dbReference type="ARBA" id="ARBA00022490"/>
    </source>
</evidence>
<dbReference type="GO" id="GO:0034314">
    <property type="term" value="P:Arp2/3 complex-mediated actin nucleation"/>
    <property type="evidence" value="ECO:0007669"/>
    <property type="project" value="InterPro"/>
</dbReference>
<accession>A0A4P9Y5X4</accession>
<dbReference type="GO" id="GO:0005885">
    <property type="term" value="C:Arp2/3 protein complex"/>
    <property type="evidence" value="ECO:0007669"/>
    <property type="project" value="InterPro"/>
</dbReference>
<evidence type="ECO:0000256" key="6">
    <source>
        <dbReference type="ARBA" id="ARBA00060329"/>
    </source>
</evidence>
<comment type="function">
    <text evidence="6">Functions as a component of the Arp2/3 complex which is involved in regulation of actin polymerization and together with an activating nucleation-promoting factor (NPF) mediates the formation of branched actin networks.</text>
</comment>
<dbReference type="SUPFAM" id="SSF69103">
    <property type="entry name" value="Arp2/3 complex 16 kDa subunit ARPC5"/>
    <property type="match status" value="1"/>
</dbReference>
<reference evidence="9" key="1">
    <citation type="journal article" date="2018" name="Nat. Microbiol.">
        <title>Leveraging single-cell genomics to expand the fungal tree of life.</title>
        <authorList>
            <person name="Ahrendt S.R."/>
            <person name="Quandt C.A."/>
            <person name="Ciobanu D."/>
            <person name="Clum A."/>
            <person name="Salamov A."/>
            <person name="Andreopoulos B."/>
            <person name="Cheng J.F."/>
            <person name="Woyke T."/>
            <person name="Pelin A."/>
            <person name="Henrissat B."/>
            <person name="Reynolds N.K."/>
            <person name="Benny G.L."/>
            <person name="Smith M.E."/>
            <person name="James T.Y."/>
            <person name="Grigoriev I.V."/>
        </authorList>
    </citation>
    <scope>NUCLEOTIDE SEQUENCE [LARGE SCALE GENOMIC DNA]</scope>
</reference>
<gene>
    <name evidence="8" type="ORF">BJ684DRAFT_8735</name>
</gene>
<dbReference type="OrthoDB" id="429520at2759"/>
<dbReference type="Pfam" id="PF04699">
    <property type="entry name" value="P16-Arc"/>
    <property type="match status" value="1"/>
</dbReference>
<dbReference type="AlphaFoldDB" id="A0A4P9Y5X4"/>
<evidence type="ECO:0000256" key="2">
    <source>
        <dbReference type="ARBA" id="ARBA00006084"/>
    </source>
</evidence>
<dbReference type="InterPro" id="IPR006789">
    <property type="entry name" value="ARPC5"/>
</dbReference>
<evidence type="ECO:0000313" key="8">
    <source>
        <dbReference type="EMBL" id="RKP14345.1"/>
    </source>
</evidence>
<evidence type="ECO:0000256" key="1">
    <source>
        <dbReference type="ARBA" id="ARBA00004245"/>
    </source>
</evidence>
<sequence>MSFRKIDIDALEAEAFQSSDYLPETAQVKETPEEALSLAEARQGDVRNLLQRGDAVGAVKRALQDPPYGPDRDQSKNTSCKTVLEVLMGTRSSEIAGIVEQLDTDERDLLIKYLYRGWSSPKGVHCGPLLTWHEKLIEVTGTGSIVRALTDRRTV</sequence>
<dbReference type="PANTHER" id="PTHR12644">
    <property type="entry name" value="ARP2/3 COMPLEX 16 KD SUBUNIT P16-ARC"/>
    <property type="match status" value="1"/>
</dbReference>
<dbReference type="GO" id="GO:0044396">
    <property type="term" value="P:actin cortical patch organization"/>
    <property type="evidence" value="ECO:0007669"/>
    <property type="project" value="UniProtKB-ARBA"/>
</dbReference>
<name>A0A4P9Y5X4_9FUNG</name>
<dbReference type="Proteomes" id="UP000267251">
    <property type="component" value="Unassembled WGS sequence"/>
</dbReference>
<dbReference type="PIRSF" id="PIRSF039096">
    <property type="entry name" value="p16-ARC"/>
    <property type="match status" value="1"/>
</dbReference>
<dbReference type="GO" id="GO:0030833">
    <property type="term" value="P:regulation of actin filament polymerization"/>
    <property type="evidence" value="ECO:0007669"/>
    <property type="project" value="InterPro"/>
</dbReference>
<dbReference type="Gene3D" id="1.25.40.190">
    <property type="entry name" value="Actin-related protein 2/3 complex subunit 5"/>
    <property type="match status" value="1"/>
</dbReference>